<keyword evidence="2" id="KW-1185">Reference proteome</keyword>
<gene>
    <name evidence="1" type="ORF">CTEN210_01049</name>
</gene>
<organism evidence="1 2">
    <name type="scientific">Chaetoceros tenuissimus</name>
    <dbReference type="NCBI Taxonomy" id="426638"/>
    <lineage>
        <taxon>Eukaryota</taxon>
        <taxon>Sar</taxon>
        <taxon>Stramenopiles</taxon>
        <taxon>Ochrophyta</taxon>
        <taxon>Bacillariophyta</taxon>
        <taxon>Coscinodiscophyceae</taxon>
        <taxon>Chaetocerotophycidae</taxon>
        <taxon>Chaetocerotales</taxon>
        <taxon>Chaetocerotaceae</taxon>
        <taxon>Chaetoceros</taxon>
    </lineage>
</organism>
<accession>A0AAD3CG96</accession>
<sequence>MGCCFAKSCPPPELFWYEPGIHIHRATRGHHLYDYGINKNNCTSNELVKVEINEDGWISYKFFNINTNFCKLLDTSVISWDNGEIKTACRVTKEPMKYKYLKDSNEENLMIDGIQLKRQAIVTPSAKNPEVSPF</sequence>
<dbReference type="AlphaFoldDB" id="A0AAD3CG96"/>
<dbReference type="Proteomes" id="UP001054902">
    <property type="component" value="Unassembled WGS sequence"/>
</dbReference>
<protein>
    <submittedName>
        <fullName evidence="1">Uncharacterized protein</fullName>
    </submittedName>
</protein>
<comment type="caution">
    <text evidence="1">The sequence shown here is derived from an EMBL/GenBank/DDBJ whole genome shotgun (WGS) entry which is preliminary data.</text>
</comment>
<proteinExistence type="predicted"/>
<dbReference type="EMBL" id="BLLK01000020">
    <property type="protein sequence ID" value="GFH44575.1"/>
    <property type="molecule type" value="Genomic_DNA"/>
</dbReference>
<evidence type="ECO:0000313" key="2">
    <source>
        <dbReference type="Proteomes" id="UP001054902"/>
    </source>
</evidence>
<name>A0AAD3CG96_9STRA</name>
<reference evidence="1 2" key="1">
    <citation type="journal article" date="2021" name="Sci. Rep.">
        <title>The genome of the diatom Chaetoceros tenuissimus carries an ancient integrated fragment of an extant virus.</title>
        <authorList>
            <person name="Hongo Y."/>
            <person name="Kimura K."/>
            <person name="Takaki Y."/>
            <person name="Yoshida Y."/>
            <person name="Baba S."/>
            <person name="Kobayashi G."/>
            <person name="Nagasaki K."/>
            <person name="Hano T."/>
            <person name="Tomaru Y."/>
        </authorList>
    </citation>
    <scope>NUCLEOTIDE SEQUENCE [LARGE SCALE GENOMIC DNA]</scope>
    <source>
        <strain evidence="1 2">NIES-3715</strain>
    </source>
</reference>
<evidence type="ECO:0000313" key="1">
    <source>
        <dbReference type="EMBL" id="GFH44575.1"/>
    </source>
</evidence>